<comment type="caution">
    <text evidence="9">The sequence shown here is derived from an EMBL/GenBank/DDBJ whole genome shotgun (WGS) entry which is preliminary data.</text>
</comment>
<proteinExistence type="inferred from homology"/>
<dbReference type="PANTHER" id="PTHR42810:SF4">
    <property type="entry name" value="URIC ACID TRANSPORTER UACT"/>
    <property type="match status" value="1"/>
</dbReference>
<keyword evidence="3" id="KW-0813">Transport</keyword>
<comment type="similarity">
    <text evidence="2">Belongs to the nucleobase:cation symporter-2 (NCS2) (TC 2.A.40) family.</text>
</comment>
<reference evidence="9 10" key="1">
    <citation type="submission" date="2021-03" db="EMBL/GenBank/DDBJ databases">
        <authorList>
            <person name="Kanchanasin P."/>
            <person name="Saeng-In P."/>
            <person name="Phongsopitanun W."/>
            <person name="Yuki M."/>
            <person name="Kudo T."/>
            <person name="Ohkuma M."/>
            <person name="Tanasupawat S."/>
        </authorList>
    </citation>
    <scope>NUCLEOTIDE SEQUENCE [LARGE SCALE GENOMIC DNA]</scope>
    <source>
        <strain evidence="9 10">L46</strain>
    </source>
</reference>
<dbReference type="Pfam" id="PF00860">
    <property type="entry name" value="Xan_ur_permease"/>
    <property type="match status" value="1"/>
</dbReference>
<evidence type="ECO:0000256" key="7">
    <source>
        <dbReference type="SAM" id="MobiDB-lite"/>
    </source>
</evidence>
<dbReference type="RefSeq" id="WP_208270643.1">
    <property type="nucleotide sequence ID" value="NZ_BAAAGM010000007.1"/>
</dbReference>
<feature type="region of interest" description="Disordered" evidence="7">
    <location>
        <begin position="1"/>
        <end position="20"/>
    </location>
</feature>
<feature type="compositionally biased region" description="Gly residues" evidence="7">
    <location>
        <begin position="478"/>
        <end position="501"/>
    </location>
</feature>
<evidence type="ECO:0000256" key="5">
    <source>
        <dbReference type="ARBA" id="ARBA00022989"/>
    </source>
</evidence>
<dbReference type="EMBL" id="JAGEOK010000024">
    <property type="protein sequence ID" value="MBO2442316.1"/>
    <property type="molecule type" value="Genomic_DNA"/>
</dbReference>
<feature type="region of interest" description="Disordered" evidence="7">
    <location>
        <begin position="463"/>
        <end position="511"/>
    </location>
</feature>
<feature type="transmembrane region" description="Helical" evidence="8">
    <location>
        <begin position="430"/>
        <end position="449"/>
    </location>
</feature>
<evidence type="ECO:0000313" key="9">
    <source>
        <dbReference type="EMBL" id="MBO2442316.1"/>
    </source>
</evidence>
<evidence type="ECO:0000256" key="2">
    <source>
        <dbReference type="ARBA" id="ARBA00008821"/>
    </source>
</evidence>
<feature type="transmembrane region" description="Helical" evidence="8">
    <location>
        <begin position="346"/>
        <end position="369"/>
    </location>
</feature>
<evidence type="ECO:0000256" key="1">
    <source>
        <dbReference type="ARBA" id="ARBA00004141"/>
    </source>
</evidence>
<evidence type="ECO:0000256" key="3">
    <source>
        <dbReference type="ARBA" id="ARBA00022448"/>
    </source>
</evidence>
<evidence type="ECO:0000256" key="4">
    <source>
        <dbReference type="ARBA" id="ARBA00022692"/>
    </source>
</evidence>
<keyword evidence="4 8" id="KW-0812">Transmembrane</keyword>
<feature type="transmembrane region" description="Helical" evidence="8">
    <location>
        <begin position="408"/>
        <end position="424"/>
    </location>
</feature>
<accession>A0ABS3R7V3</accession>
<dbReference type="PANTHER" id="PTHR42810">
    <property type="entry name" value="PURINE PERMEASE C1399.01C-RELATED"/>
    <property type="match status" value="1"/>
</dbReference>
<evidence type="ECO:0000256" key="6">
    <source>
        <dbReference type="ARBA" id="ARBA00023136"/>
    </source>
</evidence>
<dbReference type="Proteomes" id="UP000666915">
    <property type="component" value="Unassembled WGS sequence"/>
</dbReference>
<feature type="transmembrane region" description="Helical" evidence="8">
    <location>
        <begin position="82"/>
        <end position="100"/>
    </location>
</feature>
<keyword evidence="5 8" id="KW-1133">Transmembrane helix</keyword>
<gene>
    <name evidence="9" type="ORF">J4557_32800</name>
</gene>
<keyword evidence="10" id="KW-1185">Reference proteome</keyword>
<dbReference type="InterPro" id="IPR006043">
    <property type="entry name" value="NCS2"/>
</dbReference>
<feature type="transmembrane region" description="Helical" evidence="8">
    <location>
        <begin position="165"/>
        <end position="182"/>
    </location>
</feature>
<feature type="transmembrane region" description="Helical" evidence="8">
    <location>
        <begin position="135"/>
        <end position="153"/>
    </location>
</feature>
<comment type="subcellular location">
    <subcellularLocation>
        <location evidence="1">Membrane</location>
        <topology evidence="1">Multi-pass membrane protein</topology>
    </subcellularLocation>
</comment>
<feature type="compositionally biased region" description="Basic and acidic residues" evidence="7">
    <location>
        <begin position="502"/>
        <end position="511"/>
    </location>
</feature>
<feature type="transmembrane region" description="Helical" evidence="8">
    <location>
        <begin position="375"/>
        <end position="396"/>
    </location>
</feature>
<feature type="transmembrane region" description="Helical" evidence="8">
    <location>
        <begin position="31"/>
        <end position="53"/>
    </location>
</feature>
<protein>
    <submittedName>
        <fullName evidence="9">Nitrate reductase</fullName>
    </submittedName>
</protein>
<evidence type="ECO:0000313" key="10">
    <source>
        <dbReference type="Proteomes" id="UP000666915"/>
    </source>
</evidence>
<organism evidence="9 10">
    <name type="scientific">Actinomadura nitritigenes</name>
    <dbReference type="NCBI Taxonomy" id="134602"/>
    <lineage>
        <taxon>Bacteria</taxon>
        <taxon>Bacillati</taxon>
        <taxon>Actinomycetota</taxon>
        <taxon>Actinomycetes</taxon>
        <taxon>Streptosporangiales</taxon>
        <taxon>Thermomonosporaceae</taxon>
        <taxon>Actinomadura</taxon>
    </lineage>
</organism>
<keyword evidence="6 8" id="KW-0472">Membrane</keyword>
<feature type="transmembrane region" description="Helical" evidence="8">
    <location>
        <begin position="106"/>
        <end position="128"/>
    </location>
</feature>
<evidence type="ECO:0000256" key="8">
    <source>
        <dbReference type="SAM" id="Phobius"/>
    </source>
</evidence>
<sequence length="511" mass="51945">MVIGWKVHGDGRTPPPGEVVRPGERLSWPRTAGIGAQHVVAMFGATFVFPVVMGLDPNLSIMMSGVATILFLLIVGGRVPSYLGTSASFVGAVAAIRAAGGDSARVTGAILVAGAVLLVIGVIVHFLGGEVIHRVFPPVVTGAVVMLIGFNLAPVVADTYWPQDQWVALATLCFAVFCTVVLRGFWSRIAILLALVFGFVLSWVLDKTAGEITSVLPGQNLLDGAGKACTAEGPFCVATAFPHDRLNFSAVKAADWFGFPHTHAPDFKTSAILLALPPVIALIAENTGHVKAVAAMTGDDLDPVLGRAIGADGVGTVLATAVGGSPTTTYAENIGVMAATRIYSTAAYYVAAIVAVLFGLCPKFGALVAATPGGVLGGITVVLYGMIGLLGAKIWIENRVDFGDPVNLVPVAAAIILAIGNVTLKITDDFPLQGIALGTIAVLVGYHLLNAVRRPDGAGGGVIAPAEREIGGPVRRGTAGGPGEPGGPGGPGGPGEPGGQGERPDGESDAG</sequence>
<name>A0ABS3R7V3_9ACTN</name>